<name>A0A1H0GDY7_9BACI</name>
<gene>
    <name evidence="3" type="ORF">SAMN04488053_10671</name>
</gene>
<keyword evidence="4" id="KW-1185">Reference proteome</keyword>
<dbReference type="AlphaFoldDB" id="A0A1H0GDY7"/>
<dbReference type="Proteomes" id="UP000198778">
    <property type="component" value="Unassembled WGS sequence"/>
</dbReference>
<evidence type="ECO:0000259" key="1">
    <source>
        <dbReference type="Pfam" id="PF01408"/>
    </source>
</evidence>
<proteinExistence type="predicted"/>
<feature type="domain" description="Gfo/Idh/MocA-like oxidoreductase N-terminal" evidence="1">
    <location>
        <begin position="3"/>
        <end position="111"/>
    </location>
</feature>
<protein>
    <submittedName>
        <fullName evidence="3">Predicted dehydrogenase</fullName>
    </submittedName>
</protein>
<reference evidence="4" key="1">
    <citation type="submission" date="2016-10" db="EMBL/GenBank/DDBJ databases">
        <authorList>
            <person name="Varghese N."/>
            <person name="Submissions S."/>
        </authorList>
    </citation>
    <scope>NUCLEOTIDE SEQUENCE [LARGE SCALE GENOMIC DNA]</scope>
    <source>
        <strain evidence="4">CGMCC 1.10369</strain>
    </source>
</reference>
<dbReference type="EMBL" id="FNIL01000006">
    <property type="protein sequence ID" value="SDO05074.1"/>
    <property type="molecule type" value="Genomic_DNA"/>
</dbReference>
<dbReference type="InterPro" id="IPR000683">
    <property type="entry name" value="Gfo/Idh/MocA-like_OxRdtase_N"/>
</dbReference>
<dbReference type="SUPFAM" id="SSF51735">
    <property type="entry name" value="NAD(P)-binding Rossmann-fold domains"/>
    <property type="match status" value="1"/>
</dbReference>
<dbReference type="PANTHER" id="PTHR43377">
    <property type="entry name" value="BILIVERDIN REDUCTASE A"/>
    <property type="match status" value="1"/>
</dbReference>
<dbReference type="STRING" id="745820.SAMN04488053_10671"/>
<dbReference type="Pfam" id="PF01408">
    <property type="entry name" value="GFO_IDH_MocA"/>
    <property type="match status" value="1"/>
</dbReference>
<sequence length="345" mass="38730">MIQLAVIGAGRFGSLHIEILQTIAEVNVLAVVEPDPQRLKEVQEKYHIPHGFSSVEELWQLEVDAVDITSNEDTHGAIILEALHHNKKVFVEKPLATSREEINKIRKTARAGQIMTGHISRFSQEQISIKKALEEGVLGKLSQIRAIRDFNRSWFQGFGHRVHPVFESGIHDLDLIIWYADAQWKTVYAMESHAVGETSPDSFQALIEFENGLQAVIMSSWMLPEGAPPTLNELGTLDLQGTIKEYIELIGTKGTAKYQQPNAGFQVWTEKEAGEPDTRLWPPGIHGPGGALKRELEYFCECLLQNKNFDWMPLEQACASFYLAEAIIASGKTKQIITREETNDS</sequence>
<evidence type="ECO:0000259" key="2">
    <source>
        <dbReference type="Pfam" id="PF22725"/>
    </source>
</evidence>
<evidence type="ECO:0000313" key="4">
    <source>
        <dbReference type="Proteomes" id="UP000198778"/>
    </source>
</evidence>
<feature type="domain" description="GFO/IDH/MocA-like oxidoreductase" evidence="2">
    <location>
        <begin position="129"/>
        <end position="256"/>
    </location>
</feature>
<dbReference type="RefSeq" id="WP_175444259.1">
    <property type="nucleotide sequence ID" value="NZ_FNIL01000006.1"/>
</dbReference>
<dbReference type="Gene3D" id="3.30.360.10">
    <property type="entry name" value="Dihydrodipicolinate Reductase, domain 2"/>
    <property type="match status" value="1"/>
</dbReference>
<dbReference type="Pfam" id="PF22725">
    <property type="entry name" value="GFO_IDH_MocA_C3"/>
    <property type="match status" value="1"/>
</dbReference>
<dbReference type="GO" id="GO:0000166">
    <property type="term" value="F:nucleotide binding"/>
    <property type="evidence" value="ECO:0007669"/>
    <property type="project" value="InterPro"/>
</dbReference>
<organism evidence="3 4">
    <name type="scientific">Alkalicoccus daliensis</name>
    <dbReference type="NCBI Taxonomy" id="745820"/>
    <lineage>
        <taxon>Bacteria</taxon>
        <taxon>Bacillati</taxon>
        <taxon>Bacillota</taxon>
        <taxon>Bacilli</taxon>
        <taxon>Bacillales</taxon>
        <taxon>Bacillaceae</taxon>
        <taxon>Alkalicoccus</taxon>
    </lineage>
</organism>
<dbReference type="Gene3D" id="3.40.50.720">
    <property type="entry name" value="NAD(P)-binding Rossmann-like Domain"/>
    <property type="match status" value="1"/>
</dbReference>
<dbReference type="InterPro" id="IPR055170">
    <property type="entry name" value="GFO_IDH_MocA-like_dom"/>
</dbReference>
<dbReference type="SUPFAM" id="SSF55347">
    <property type="entry name" value="Glyceraldehyde-3-phosphate dehydrogenase-like, C-terminal domain"/>
    <property type="match status" value="1"/>
</dbReference>
<dbReference type="InterPro" id="IPR051450">
    <property type="entry name" value="Gfo/Idh/MocA_Oxidoreductases"/>
</dbReference>
<dbReference type="PANTHER" id="PTHR43377:SF1">
    <property type="entry name" value="BILIVERDIN REDUCTASE A"/>
    <property type="match status" value="1"/>
</dbReference>
<dbReference type="InterPro" id="IPR036291">
    <property type="entry name" value="NAD(P)-bd_dom_sf"/>
</dbReference>
<accession>A0A1H0GDY7</accession>
<evidence type="ECO:0000313" key="3">
    <source>
        <dbReference type="EMBL" id="SDO05074.1"/>
    </source>
</evidence>